<reference evidence="7 8" key="1">
    <citation type="submission" date="2020-07" db="EMBL/GenBank/DDBJ databases">
        <authorList>
            <person name="Cui H."/>
        </authorList>
    </citation>
    <scope>NUCLEOTIDE SEQUENCE [LARGE SCALE GENOMIC DNA]</scope>
    <source>
        <strain evidence="7 8">YPL8</strain>
    </source>
</reference>
<keyword evidence="2" id="KW-0288">FMN</keyword>
<name>A0A7D5KSC1_9EURY</name>
<dbReference type="InterPro" id="IPR011251">
    <property type="entry name" value="Luciferase-like_dom"/>
</dbReference>
<dbReference type="RefSeq" id="WP_179261019.1">
    <property type="nucleotide sequence ID" value="NZ_CP058601.1"/>
</dbReference>
<keyword evidence="1" id="KW-0285">Flavoprotein</keyword>
<dbReference type="InterPro" id="IPR051260">
    <property type="entry name" value="Diverse_substr_monoxygenases"/>
</dbReference>
<dbReference type="Proteomes" id="UP000509241">
    <property type="component" value="Chromosome"/>
</dbReference>
<feature type="region of interest" description="Disordered" evidence="5">
    <location>
        <begin position="1"/>
        <end position="28"/>
    </location>
</feature>
<evidence type="ECO:0000256" key="3">
    <source>
        <dbReference type="ARBA" id="ARBA00023002"/>
    </source>
</evidence>
<dbReference type="OrthoDB" id="7684at2157"/>
<dbReference type="Gene3D" id="3.20.20.30">
    <property type="entry name" value="Luciferase-like domain"/>
    <property type="match status" value="1"/>
</dbReference>
<evidence type="ECO:0000256" key="2">
    <source>
        <dbReference type="ARBA" id="ARBA00022643"/>
    </source>
</evidence>
<keyword evidence="4" id="KW-0503">Monooxygenase</keyword>
<organism evidence="7 8">
    <name type="scientific">Natrinema halophilum</name>
    <dbReference type="NCBI Taxonomy" id="1699371"/>
    <lineage>
        <taxon>Archaea</taxon>
        <taxon>Methanobacteriati</taxon>
        <taxon>Methanobacteriota</taxon>
        <taxon>Stenosarchaea group</taxon>
        <taxon>Halobacteria</taxon>
        <taxon>Halobacteriales</taxon>
        <taxon>Natrialbaceae</taxon>
        <taxon>Natrinema</taxon>
    </lineage>
</organism>
<evidence type="ECO:0000313" key="7">
    <source>
        <dbReference type="EMBL" id="QLG49284.1"/>
    </source>
</evidence>
<dbReference type="GeneID" id="56033754"/>
<dbReference type="Pfam" id="PF00296">
    <property type="entry name" value="Bac_luciferase"/>
    <property type="match status" value="1"/>
</dbReference>
<accession>A0A7D5KSC1</accession>
<evidence type="ECO:0000256" key="5">
    <source>
        <dbReference type="SAM" id="MobiDB-lite"/>
    </source>
</evidence>
<proteinExistence type="predicted"/>
<dbReference type="AlphaFoldDB" id="A0A7D5KSC1"/>
<dbReference type="PANTHER" id="PTHR30011:SF16">
    <property type="entry name" value="C2H2 FINGER DOMAIN TRANSCRIPTION FACTOR (EUROFUNG)-RELATED"/>
    <property type="match status" value="1"/>
</dbReference>
<evidence type="ECO:0000256" key="1">
    <source>
        <dbReference type="ARBA" id="ARBA00022630"/>
    </source>
</evidence>
<gene>
    <name evidence="7" type="ORF">HYG82_10645</name>
</gene>
<dbReference type="PANTHER" id="PTHR30011">
    <property type="entry name" value="ALKANESULFONATE MONOOXYGENASE-RELATED"/>
    <property type="match status" value="1"/>
</dbReference>
<evidence type="ECO:0000256" key="4">
    <source>
        <dbReference type="ARBA" id="ARBA00023033"/>
    </source>
</evidence>
<dbReference type="NCBIfam" id="TIGR03571">
    <property type="entry name" value="lucif_BA3436"/>
    <property type="match status" value="1"/>
</dbReference>
<keyword evidence="3" id="KW-0560">Oxidoreductase</keyword>
<dbReference type="InterPro" id="IPR020020">
    <property type="entry name" value="Luciferase-type_oxidoreductase"/>
</dbReference>
<dbReference type="InterPro" id="IPR036661">
    <property type="entry name" value="Luciferase-like_sf"/>
</dbReference>
<keyword evidence="8" id="KW-1185">Reference proteome</keyword>
<dbReference type="GO" id="GO:0016705">
    <property type="term" value="F:oxidoreductase activity, acting on paired donors, with incorporation or reduction of molecular oxygen"/>
    <property type="evidence" value="ECO:0007669"/>
    <property type="project" value="InterPro"/>
</dbReference>
<evidence type="ECO:0000259" key="6">
    <source>
        <dbReference type="Pfam" id="PF00296"/>
    </source>
</evidence>
<feature type="domain" description="Luciferase-like" evidence="6">
    <location>
        <begin position="46"/>
        <end position="268"/>
    </location>
</feature>
<dbReference type="GO" id="GO:0004497">
    <property type="term" value="F:monooxygenase activity"/>
    <property type="evidence" value="ECO:0007669"/>
    <property type="project" value="UniProtKB-KW"/>
</dbReference>
<dbReference type="KEGG" id="haly:HYG82_10645"/>
<dbReference type="EMBL" id="CP058601">
    <property type="protein sequence ID" value="QLG49284.1"/>
    <property type="molecule type" value="Genomic_DNA"/>
</dbReference>
<feature type="compositionally biased region" description="Basic and acidic residues" evidence="5">
    <location>
        <begin position="12"/>
        <end position="28"/>
    </location>
</feature>
<dbReference type="SUPFAM" id="SSF51679">
    <property type="entry name" value="Bacterial luciferase-like"/>
    <property type="match status" value="1"/>
</dbReference>
<evidence type="ECO:0000313" key="8">
    <source>
        <dbReference type="Proteomes" id="UP000509241"/>
    </source>
</evidence>
<sequence length="322" mass="36193">MERPAAPGPDDSDYRERESDHENRGYRRLFADDGLTFGTGFPLTGTSQQRPEIDDELRLAKHAESLGFDGLWARDVPTYWPKFRDAGQTFDTWPWLSHVAAHTEDIALGTASIVLTLRHPLHVAKSAATVDQLSDGRLVLGVASGDRDPEYPAFGVDRDERGELFRESVDTLRTVWREEYPEHEGRWGSLDGDLDVVPKPTAGTIPLLPTGHARQSREWIADHGDGWLFYQLPERTLESYIADWREAAGEKPFAIAVQVELAADPSAEPEHLHLGFRAGTEWFREYFGRLEELGLDHVIVGFRNDDCEAALSTFADEIIGEL</sequence>
<protein>
    <submittedName>
        <fullName evidence="7">LLM class oxidoreductase</fullName>
    </submittedName>
</protein>